<dbReference type="EMBL" id="JQ418526">
    <property type="protein sequence ID" value="AFK89166.1"/>
    <property type="molecule type" value="Genomic_DNA"/>
</dbReference>
<name>I3W0N9_9RHOB</name>
<reference evidence="1" key="1">
    <citation type="submission" date="2012-01" db="EMBL/GenBank/DDBJ databases">
        <authorList>
            <person name="Summers A.O."/>
            <person name="Wireman J."/>
        </authorList>
    </citation>
    <scope>NUCLEOTIDE SEQUENCE</scope>
    <source>
        <strain evidence="1">DFL14</strain>
        <plasmid evidence="1">pDFL14-10</plasmid>
    </source>
</reference>
<proteinExistence type="predicted"/>
<accession>I3W0N9</accession>
<evidence type="ECO:0000313" key="1">
    <source>
        <dbReference type="EMBL" id="AFK89166.1"/>
    </source>
</evidence>
<keyword evidence="1" id="KW-0614">Plasmid</keyword>
<organism evidence="1">
    <name type="scientific">Sulfitobacter sp. DFL14</name>
    <dbReference type="NCBI Taxonomy" id="1179815"/>
    <lineage>
        <taxon>Bacteria</taxon>
        <taxon>Pseudomonadati</taxon>
        <taxon>Pseudomonadota</taxon>
        <taxon>Alphaproteobacteria</taxon>
        <taxon>Rhodobacterales</taxon>
        <taxon>Roseobacteraceae</taxon>
        <taxon>Sulfitobacter</taxon>
    </lineage>
</organism>
<protein>
    <submittedName>
        <fullName evidence="1">Uncharacterized protein</fullName>
    </submittedName>
</protein>
<sequence length="45" mass="5076">MIPNKVNGLIFLGHETLPDIGRTCSLNDGFENINFLEKLWPECVS</sequence>
<geneLocation type="plasmid" evidence="1">
    <name>pDFL14-10</name>
</geneLocation>
<dbReference type="AlphaFoldDB" id="I3W0N9"/>